<organism evidence="1 2">
    <name type="scientific">Neorhizobium huautlense</name>
    <dbReference type="NCBI Taxonomy" id="67774"/>
    <lineage>
        <taxon>Bacteria</taxon>
        <taxon>Pseudomonadati</taxon>
        <taxon>Pseudomonadota</taxon>
        <taxon>Alphaproteobacteria</taxon>
        <taxon>Hyphomicrobiales</taxon>
        <taxon>Rhizobiaceae</taxon>
        <taxon>Rhizobium/Agrobacterium group</taxon>
        <taxon>Neorhizobium</taxon>
    </lineage>
</organism>
<sequence length="261" mass="29368">MLEGGQGPATIETLPLAMERLSGIKAELNSWATTEISFEFNPKGTHLFSILELAYGYAKRCDDFTRSIESLIASGHIVPATIVGRALIETIAMGSFFISEMDRLTAHGKLENLEKRFTSFWGGSKQAAIKPVHVNDALRHFEEVDAKYVRYLDEKYGVFTVLFKALRKPGAEPELPEQTLSAMKNYDFLSEISHPNGLGVQFIYPYVDDMDGKIKATANALLDRYRFQALMAIFQCHHLNSALETTTTLPGRYREAFMKDR</sequence>
<reference evidence="1 2" key="1">
    <citation type="submission" date="2023-07" db="EMBL/GenBank/DDBJ databases">
        <title>Sorghum-associated microbial communities from plants grown in Nebraska, USA.</title>
        <authorList>
            <person name="Schachtman D."/>
        </authorList>
    </citation>
    <scope>NUCLEOTIDE SEQUENCE [LARGE SCALE GENOMIC DNA]</scope>
    <source>
        <strain evidence="1 2">DS1307</strain>
    </source>
</reference>
<gene>
    <name evidence="1" type="ORF">J2T09_003401</name>
</gene>
<proteinExistence type="predicted"/>
<comment type="caution">
    <text evidence="1">The sequence shown here is derived from an EMBL/GenBank/DDBJ whole genome shotgun (WGS) entry which is preliminary data.</text>
</comment>
<evidence type="ECO:0000313" key="2">
    <source>
        <dbReference type="Proteomes" id="UP001241472"/>
    </source>
</evidence>
<dbReference type="Proteomes" id="UP001241472">
    <property type="component" value="Unassembled WGS sequence"/>
</dbReference>
<name>A0ABT9PY12_9HYPH</name>
<dbReference type="EMBL" id="JAUSRF010000011">
    <property type="protein sequence ID" value="MDP9838629.1"/>
    <property type="molecule type" value="Genomic_DNA"/>
</dbReference>
<dbReference type="RefSeq" id="WP_306836722.1">
    <property type="nucleotide sequence ID" value="NZ_JAUSRF010000011.1"/>
</dbReference>
<evidence type="ECO:0000313" key="1">
    <source>
        <dbReference type="EMBL" id="MDP9838629.1"/>
    </source>
</evidence>
<keyword evidence="2" id="KW-1185">Reference proteome</keyword>
<protein>
    <submittedName>
        <fullName evidence="1">Uncharacterized protein</fullName>
    </submittedName>
</protein>
<accession>A0ABT9PY12</accession>